<dbReference type="PROSITE" id="PS50862">
    <property type="entry name" value="AA_TRNA_LIGASE_II"/>
    <property type="match status" value="1"/>
</dbReference>
<gene>
    <name evidence="7" type="ORF">NB231_00895</name>
</gene>
<evidence type="ECO:0000256" key="1">
    <source>
        <dbReference type="ARBA" id="ARBA00011738"/>
    </source>
</evidence>
<organism evidence="7 8">
    <name type="scientific">Nitrococcus mobilis Nb-231</name>
    <dbReference type="NCBI Taxonomy" id="314278"/>
    <lineage>
        <taxon>Bacteria</taxon>
        <taxon>Pseudomonadati</taxon>
        <taxon>Pseudomonadota</taxon>
        <taxon>Gammaproteobacteria</taxon>
        <taxon>Chromatiales</taxon>
        <taxon>Ectothiorhodospiraceae</taxon>
        <taxon>Nitrococcus</taxon>
    </lineage>
</organism>
<keyword evidence="3" id="KW-0547">Nucleotide-binding</keyword>
<dbReference type="NCBIfam" id="NF006828">
    <property type="entry name" value="PRK09350.1"/>
    <property type="match status" value="1"/>
</dbReference>
<comment type="catalytic activity">
    <reaction evidence="5">
        <text>D-beta-lysine + L-lysyl-[protein] + ATP = N(6)-((3R)-3,6-diaminohexanoyl)-L-lysyl-[protein] + AMP + diphosphate + H(+)</text>
        <dbReference type="Rhea" id="RHEA:83435"/>
        <dbReference type="Rhea" id="RHEA-COMP:9752"/>
        <dbReference type="Rhea" id="RHEA-COMP:20131"/>
        <dbReference type="ChEBI" id="CHEBI:15378"/>
        <dbReference type="ChEBI" id="CHEBI:29969"/>
        <dbReference type="ChEBI" id="CHEBI:30616"/>
        <dbReference type="ChEBI" id="CHEBI:33019"/>
        <dbReference type="ChEBI" id="CHEBI:84138"/>
        <dbReference type="ChEBI" id="CHEBI:156053"/>
        <dbReference type="ChEBI" id="CHEBI:456215"/>
    </reaction>
    <physiologicalReaction direction="left-to-right" evidence="5">
        <dbReference type="Rhea" id="RHEA:83436"/>
    </physiologicalReaction>
</comment>
<comment type="subunit">
    <text evidence="1">Homodimer.</text>
</comment>
<keyword evidence="2" id="KW-0436">Ligase</keyword>
<dbReference type="InterPro" id="IPR004525">
    <property type="entry name" value="EpmA"/>
</dbReference>
<dbReference type="OrthoDB" id="9802326at2"/>
<comment type="caution">
    <text evidence="7">The sequence shown here is derived from an EMBL/GenBank/DDBJ whole genome shotgun (WGS) entry which is preliminary data.</text>
</comment>
<dbReference type="GO" id="GO:0005829">
    <property type="term" value="C:cytosol"/>
    <property type="evidence" value="ECO:0007669"/>
    <property type="project" value="TreeGrafter"/>
</dbReference>
<dbReference type="AlphaFoldDB" id="A4BSZ0"/>
<protein>
    <submittedName>
        <fullName evidence="7">Lysyl-tRNA synthetase-related protein</fullName>
    </submittedName>
</protein>
<dbReference type="InterPro" id="IPR004364">
    <property type="entry name" value="Aa-tRNA-synt_II"/>
</dbReference>
<evidence type="ECO:0000256" key="4">
    <source>
        <dbReference type="ARBA" id="ARBA00022840"/>
    </source>
</evidence>
<accession>A4BSZ0</accession>
<dbReference type="Gene3D" id="3.30.930.10">
    <property type="entry name" value="Bira Bifunctional Protein, Domain 2"/>
    <property type="match status" value="1"/>
</dbReference>
<feature type="domain" description="Aminoacyl-transfer RNA synthetases class-II family profile" evidence="6">
    <location>
        <begin position="14"/>
        <end position="319"/>
    </location>
</feature>
<dbReference type="SUPFAM" id="SSF55681">
    <property type="entry name" value="Class II aaRS and biotin synthetases"/>
    <property type="match status" value="1"/>
</dbReference>
<evidence type="ECO:0000313" key="7">
    <source>
        <dbReference type="EMBL" id="EAR21234.1"/>
    </source>
</evidence>
<keyword evidence="7" id="KW-0030">Aminoacyl-tRNA synthetase</keyword>
<dbReference type="InterPro" id="IPR006195">
    <property type="entry name" value="aa-tRNA-synth_II"/>
</dbReference>
<dbReference type="HOGENOM" id="CLU_008255_1_1_6"/>
<dbReference type="FunFam" id="3.30.930.10:FF:000017">
    <property type="entry name" value="Elongation factor P--(R)-beta-lysine ligase"/>
    <property type="match status" value="1"/>
</dbReference>
<dbReference type="GO" id="GO:0000049">
    <property type="term" value="F:tRNA binding"/>
    <property type="evidence" value="ECO:0007669"/>
    <property type="project" value="TreeGrafter"/>
</dbReference>
<evidence type="ECO:0000256" key="3">
    <source>
        <dbReference type="ARBA" id="ARBA00022741"/>
    </source>
</evidence>
<dbReference type="RefSeq" id="WP_004998915.1">
    <property type="nucleotide sequence ID" value="NZ_CH672427.1"/>
</dbReference>
<keyword evidence="8" id="KW-1185">Reference proteome</keyword>
<dbReference type="STRING" id="314278.NB231_00895"/>
<proteinExistence type="predicted"/>
<dbReference type="GO" id="GO:0006430">
    <property type="term" value="P:lysyl-tRNA aminoacylation"/>
    <property type="evidence" value="ECO:0007669"/>
    <property type="project" value="InterPro"/>
</dbReference>
<dbReference type="EMBL" id="AAOF01000011">
    <property type="protein sequence ID" value="EAR21234.1"/>
    <property type="molecule type" value="Genomic_DNA"/>
</dbReference>
<dbReference type="eggNOG" id="COG2269">
    <property type="taxonomic scope" value="Bacteria"/>
</dbReference>
<keyword evidence="4" id="KW-0067">ATP-binding</keyword>
<dbReference type="GO" id="GO:0004824">
    <property type="term" value="F:lysine-tRNA ligase activity"/>
    <property type="evidence" value="ECO:0007669"/>
    <property type="project" value="InterPro"/>
</dbReference>
<evidence type="ECO:0000256" key="2">
    <source>
        <dbReference type="ARBA" id="ARBA00022598"/>
    </source>
</evidence>
<dbReference type="NCBIfam" id="TIGR00462">
    <property type="entry name" value="genX"/>
    <property type="match status" value="1"/>
</dbReference>
<sequence length="323" mass="35416">MHDDWRPSACRKALRQRASILAAIRGFFAERGVLEVDTPCLVGAGATDPNVPSFYVAYDGPGAPPEGRLWLQSSPEHAMKRLLAAGSGAIYQITHAFRAGERGRLHNPEFTLLEWYRLGWDQHALMDEVADLFRYLLGGCTVERLTYTQVFHAHLGVDPLEASRQTLETSAGGLGLGRAALAALDRDGLLDLLLSHRVVPALGSGRLTFVYDFPASQAALARLRPDDPRVAERFELFSNGVELANGYHELTDAVEQRLRFERERAARARLGLPLPDVDARLLAAMEAGLPPCAGVALGLDRLIMHVCGARHIDEVIAFPIERA</sequence>
<reference evidence="7 8" key="1">
    <citation type="submission" date="2006-02" db="EMBL/GenBank/DDBJ databases">
        <authorList>
            <person name="Waterbury J."/>
            <person name="Ferriera S."/>
            <person name="Johnson J."/>
            <person name="Kravitz S."/>
            <person name="Halpern A."/>
            <person name="Remington K."/>
            <person name="Beeson K."/>
            <person name="Tran B."/>
            <person name="Rogers Y.-H."/>
            <person name="Friedman R."/>
            <person name="Venter J.C."/>
        </authorList>
    </citation>
    <scope>NUCLEOTIDE SEQUENCE [LARGE SCALE GENOMIC DNA]</scope>
    <source>
        <strain evidence="7 8">Nb-231</strain>
    </source>
</reference>
<dbReference type="PANTHER" id="PTHR42918">
    <property type="entry name" value="LYSYL-TRNA SYNTHETASE"/>
    <property type="match status" value="1"/>
</dbReference>
<name>A4BSZ0_9GAMM</name>
<evidence type="ECO:0000256" key="5">
    <source>
        <dbReference type="ARBA" id="ARBA00052794"/>
    </source>
</evidence>
<evidence type="ECO:0000259" key="6">
    <source>
        <dbReference type="PROSITE" id="PS50862"/>
    </source>
</evidence>
<dbReference type="GO" id="GO:0005524">
    <property type="term" value="F:ATP binding"/>
    <property type="evidence" value="ECO:0007669"/>
    <property type="project" value="UniProtKB-KW"/>
</dbReference>
<dbReference type="Proteomes" id="UP000003374">
    <property type="component" value="Unassembled WGS sequence"/>
</dbReference>
<dbReference type="Pfam" id="PF00152">
    <property type="entry name" value="tRNA-synt_2"/>
    <property type="match status" value="1"/>
</dbReference>
<dbReference type="PANTHER" id="PTHR42918:SF6">
    <property type="entry name" value="ELONGATION FACTOR P--(R)-BETA-LYSINE LIGASE"/>
    <property type="match status" value="1"/>
</dbReference>
<dbReference type="InterPro" id="IPR045864">
    <property type="entry name" value="aa-tRNA-synth_II/BPL/LPL"/>
</dbReference>
<evidence type="ECO:0000313" key="8">
    <source>
        <dbReference type="Proteomes" id="UP000003374"/>
    </source>
</evidence>